<evidence type="ECO:0000256" key="7">
    <source>
        <dbReference type="RuleBase" id="RU000461"/>
    </source>
</evidence>
<comment type="cofactor">
    <cofactor evidence="1 6">
        <name>heme</name>
        <dbReference type="ChEBI" id="CHEBI:30413"/>
    </cofactor>
</comment>
<feature type="transmembrane region" description="Helical" evidence="8">
    <location>
        <begin position="12"/>
        <end position="32"/>
    </location>
</feature>
<dbReference type="PANTHER" id="PTHR24305">
    <property type="entry name" value="CYTOCHROME P450"/>
    <property type="match status" value="1"/>
</dbReference>
<evidence type="ECO:0000256" key="6">
    <source>
        <dbReference type="PIRSR" id="PIRSR602401-1"/>
    </source>
</evidence>
<keyword evidence="5 6" id="KW-0408">Iron</keyword>
<evidence type="ECO:0000313" key="10">
    <source>
        <dbReference type="Proteomes" id="UP000469558"/>
    </source>
</evidence>
<name>A0A8T9CG28_9HELO</name>
<dbReference type="PRINTS" id="PR00385">
    <property type="entry name" value="P450"/>
</dbReference>
<keyword evidence="8" id="KW-1133">Transmembrane helix</keyword>
<dbReference type="GO" id="GO:0005506">
    <property type="term" value="F:iron ion binding"/>
    <property type="evidence" value="ECO:0007669"/>
    <property type="project" value="InterPro"/>
</dbReference>
<feature type="binding site" description="axial binding residue" evidence="6">
    <location>
        <position position="452"/>
    </location>
    <ligand>
        <name>heme</name>
        <dbReference type="ChEBI" id="CHEBI:30413"/>
    </ligand>
    <ligandPart>
        <name>Fe</name>
        <dbReference type="ChEBI" id="CHEBI:18248"/>
    </ligandPart>
</feature>
<dbReference type="AlphaFoldDB" id="A0A8T9CG28"/>
<organism evidence="9 10">
    <name type="scientific">Lachnellula suecica</name>
    <dbReference type="NCBI Taxonomy" id="602035"/>
    <lineage>
        <taxon>Eukaryota</taxon>
        <taxon>Fungi</taxon>
        <taxon>Dikarya</taxon>
        <taxon>Ascomycota</taxon>
        <taxon>Pezizomycotina</taxon>
        <taxon>Leotiomycetes</taxon>
        <taxon>Helotiales</taxon>
        <taxon>Lachnaceae</taxon>
        <taxon>Lachnellula</taxon>
    </lineage>
</organism>
<dbReference type="SUPFAM" id="SSF48264">
    <property type="entry name" value="Cytochrome P450"/>
    <property type="match status" value="1"/>
</dbReference>
<keyword evidence="8" id="KW-0472">Membrane</keyword>
<keyword evidence="7 9" id="KW-0503">Monooxygenase</keyword>
<dbReference type="Pfam" id="PF00067">
    <property type="entry name" value="p450"/>
    <property type="match status" value="1"/>
</dbReference>
<dbReference type="InterPro" id="IPR001128">
    <property type="entry name" value="Cyt_P450"/>
</dbReference>
<dbReference type="InterPro" id="IPR002401">
    <property type="entry name" value="Cyt_P450_E_grp-I"/>
</dbReference>
<dbReference type="InterPro" id="IPR050121">
    <property type="entry name" value="Cytochrome_P450_monoxygenase"/>
</dbReference>
<dbReference type="InterPro" id="IPR017972">
    <property type="entry name" value="Cyt_P450_CS"/>
</dbReference>
<dbReference type="EMBL" id="QGMK01000109">
    <property type="protein sequence ID" value="TVY84166.1"/>
    <property type="molecule type" value="Genomic_DNA"/>
</dbReference>
<keyword evidence="7" id="KW-0560">Oxidoreductase</keyword>
<comment type="similarity">
    <text evidence="2 7">Belongs to the cytochrome P450 family.</text>
</comment>
<keyword evidence="10" id="KW-1185">Reference proteome</keyword>
<dbReference type="GO" id="GO:0020037">
    <property type="term" value="F:heme binding"/>
    <property type="evidence" value="ECO:0007669"/>
    <property type="project" value="InterPro"/>
</dbReference>
<gene>
    <name evidence="9" type="primary">aclL_6</name>
    <name evidence="9" type="ORF">LSUE1_G004049</name>
</gene>
<dbReference type="CDD" id="cd11058">
    <property type="entry name" value="CYP60B-like"/>
    <property type="match status" value="1"/>
</dbReference>
<accession>A0A8T9CG28</accession>
<evidence type="ECO:0000256" key="4">
    <source>
        <dbReference type="ARBA" id="ARBA00022723"/>
    </source>
</evidence>
<evidence type="ECO:0000313" key="9">
    <source>
        <dbReference type="EMBL" id="TVY84166.1"/>
    </source>
</evidence>
<evidence type="ECO:0000256" key="5">
    <source>
        <dbReference type="ARBA" id="ARBA00023004"/>
    </source>
</evidence>
<keyword evidence="8" id="KW-0812">Transmembrane</keyword>
<evidence type="ECO:0000256" key="1">
    <source>
        <dbReference type="ARBA" id="ARBA00001971"/>
    </source>
</evidence>
<evidence type="ECO:0000256" key="8">
    <source>
        <dbReference type="SAM" id="Phobius"/>
    </source>
</evidence>
<comment type="caution">
    <text evidence="9">The sequence shown here is derived from an EMBL/GenBank/DDBJ whole genome shotgun (WGS) entry which is preliminary data.</text>
</comment>
<sequence length="510" mass="58301">MAFVLTTTNVAIVSIALLLFHRIGLLLYRFYFHPLSKFPGPKYLSASALSQFYYQNIKGRFYKDVRDLHEQYGSIVRVAPNELSIDGSIGWNDIFGHKKAGEQEFEKDVLWYHPLDEGKGIGGSGFQDIVIANRDDHRRQRRVVSHAFSDTALIKQEGIIKSYVDLLMQRLKEHSTEGKTLDAVKWYNYTTFDIIGDLAFGDPFNCLESSTMHPWVSMIFDVLKAGTQLRIFGQYPSLKPFISLVMSPKLQNTIVESTALTSAKLEKRLALGPNTERGDFLSYILRHNDEKGLKHPEILGNSEAFIIAGSETTATLLSGLTYYLSQYPETWNRLKTEVRESFESEDEINMRSTGSLPYLHACIEEAFRVYPPVPTMPPRTSPGTTVNGVFIPKGTKLWIHQWSTSRRSCNFLLPDTFIPERWLPPSHPYYDSRFENDNKACMKPFSHGARNCVGKNLAYSEMRLIMARLAWNFEIETTPECKSWPEDQKVFTVFQKPPLFMKLAPSTQAR</sequence>
<dbReference type="InterPro" id="IPR036396">
    <property type="entry name" value="Cyt_P450_sf"/>
</dbReference>
<dbReference type="PRINTS" id="PR00463">
    <property type="entry name" value="EP450I"/>
</dbReference>
<dbReference type="PANTHER" id="PTHR24305:SF210">
    <property type="entry name" value="CYTOCHROME P450 MONOOXYGENASE ASQL-RELATED"/>
    <property type="match status" value="1"/>
</dbReference>
<dbReference type="PROSITE" id="PS00086">
    <property type="entry name" value="CYTOCHROME_P450"/>
    <property type="match status" value="1"/>
</dbReference>
<protein>
    <submittedName>
        <fullName evidence="9">Cytochrome P450 monooxygenase aclL</fullName>
    </submittedName>
</protein>
<dbReference type="GO" id="GO:0004497">
    <property type="term" value="F:monooxygenase activity"/>
    <property type="evidence" value="ECO:0007669"/>
    <property type="project" value="UniProtKB-KW"/>
</dbReference>
<dbReference type="OrthoDB" id="1470350at2759"/>
<keyword evidence="4 6" id="KW-0479">Metal-binding</keyword>
<evidence type="ECO:0000256" key="3">
    <source>
        <dbReference type="ARBA" id="ARBA00022617"/>
    </source>
</evidence>
<reference evidence="9 10" key="1">
    <citation type="submission" date="2018-05" db="EMBL/GenBank/DDBJ databases">
        <title>Genome sequencing and assembly of the regulated plant pathogen Lachnellula willkommii and related sister species for the development of diagnostic species identification markers.</title>
        <authorList>
            <person name="Giroux E."/>
            <person name="Bilodeau G."/>
        </authorList>
    </citation>
    <scope>NUCLEOTIDE SEQUENCE [LARGE SCALE GENOMIC DNA]</scope>
    <source>
        <strain evidence="9 10">CBS 268.59</strain>
    </source>
</reference>
<proteinExistence type="inferred from homology"/>
<keyword evidence="3 6" id="KW-0349">Heme</keyword>
<dbReference type="GO" id="GO:0016705">
    <property type="term" value="F:oxidoreductase activity, acting on paired donors, with incorporation or reduction of molecular oxygen"/>
    <property type="evidence" value="ECO:0007669"/>
    <property type="project" value="InterPro"/>
</dbReference>
<evidence type="ECO:0000256" key="2">
    <source>
        <dbReference type="ARBA" id="ARBA00010617"/>
    </source>
</evidence>
<dbReference type="Proteomes" id="UP000469558">
    <property type="component" value="Unassembled WGS sequence"/>
</dbReference>
<dbReference type="Gene3D" id="1.10.630.10">
    <property type="entry name" value="Cytochrome P450"/>
    <property type="match status" value="1"/>
</dbReference>